<dbReference type="AlphaFoldDB" id="A0AAU9G5D3"/>
<evidence type="ECO:0000313" key="3">
    <source>
        <dbReference type="EMBL" id="BFG03700.1"/>
    </source>
</evidence>
<protein>
    <recommendedName>
        <fullName evidence="5">Secreted protein</fullName>
    </recommendedName>
</protein>
<feature type="region of interest" description="Disordered" evidence="1">
    <location>
        <begin position="34"/>
        <end position="59"/>
    </location>
</feature>
<proteinExistence type="predicted"/>
<dbReference type="Proteomes" id="UP001500889">
    <property type="component" value="Chromosome E"/>
</dbReference>
<sequence>MAAKRGREWWSRGRAALTSLLWCLHGGGRRRGMCPNHEMQEEQHQHQHQGHQPHQQAAAGLSSFGWRSFVLAHHRPPGDST</sequence>
<accession>A0AAU9G5D3</accession>
<name>A0AAU9G5D3_DROMD</name>
<dbReference type="EMBL" id="AP029267">
    <property type="protein sequence ID" value="BFG03700.1"/>
    <property type="molecule type" value="Genomic_DNA"/>
</dbReference>
<evidence type="ECO:0008006" key="5">
    <source>
        <dbReference type="Google" id="ProtNLM"/>
    </source>
</evidence>
<feature type="signal peptide" evidence="2">
    <location>
        <begin position="1"/>
        <end position="28"/>
    </location>
</feature>
<evidence type="ECO:0000313" key="4">
    <source>
        <dbReference type="Proteomes" id="UP001500889"/>
    </source>
</evidence>
<keyword evidence="4" id="KW-1185">Reference proteome</keyword>
<organism evidence="3 4">
    <name type="scientific">Drosophila madeirensis</name>
    <name type="common">Fruit fly</name>
    <dbReference type="NCBI Taxonomy" id="30013"/>
    <lineage>
        <taxon>Eukaryota</taxon>
        <taxon>Metazoa</taxon>
        <taxon>Ecdysozoa</taxon>
        <taxon>Arthropoda</taxon>
        <taxon>Hexapoda</taxon>
        <taxon>Insecta</taxon>
        <taxon>Pterygota</taxon>
        <taxon>Neoptera</taxon>
        <taxon>Endopterygota</taxon>
        <taxon>Diptera</taxon>
        <taxon>Brachycera</taxon>
        <taxon>Muscomorpha</taxon>
        <taxon>Ephydroidea</taxon>
        <taxon>Drosophilidae</taxon>
        <taxon>Drosophila</taxon>
        <taxon>Sophophora</taxon>
    </lineage>
</organism>
<keyword evidence="2" id="KW-0732">Signal</keyword>
<evidence type="ECO:0000256" key="2">
    <source>
        <dbReference type="SAM" id="SignalP"/>
    </source>
</evidence>
<gene>
    <name evidence="3" type="ORF">DMAD_02893</name>
</gene>
<reference evidence="3 4" key="1">
    <citation type="submission" date="2024-02" db="EMBL/GenBank/DDBJ databases">
        <title>A chromosome-level genome assembly of Drosophila madeirensis, a fruit fly species endemic to Madeira island.</title>
        <authorList>
            <person name="Tomihara K."/>
            <person name="Llopart A."/>
            <person name="Yamamoto D."/>
        </authorList>
    </citation>
    <scope>NUCLEOTIDE SEQUENCE [LARGE SCALE GENOMIC DNA]</scope>
    <source>
        <strain evidence="3 4">RF1</strain>
    </source>
</reference>
<evidence type="ECO:0000256" key="1">
    <source>
        <dbReference type="SAM" id="MobiDB-lite"/>
    </source>
</evidence>
<feature type="chain" id="PRO_5043515872" description="Secreted protein" evidence="2">
    <location>
        <begin position="29"/>
        <end position="81"/>
    </location>
</feature>